<gene>
    <name evidence="2" type="ORF">F511_25490</name>
</gene>
<evidence type="ECO:0000313" key="3">
    <source>
        <dbReference type="Proteomes" id="UP000250235"/>
    </source>
</evidence>
<feature type="compositionally biased region" description="Low complexity" evidence="1">
    <location>
        <begin position="102"/>
        <end position="111"/>
    </location>
</feature>
<feature type="region of interest" description="Disordered" evidence="1">
    <location>
        <begin position="72"/>
        <end position="154"/>
    </location>
</feature>
<organism evidence="2 3">
    <name type="scientific">Dorcoceras hygrometricum</name>
    <dbReference type="NCBI Taxonomy" id="472368"/>
    <lineage>
        <taxon>Eukaryota</taxon>
        <taxon>Viridiplantae</taxon>
        <taxon>Streptophyta</taxon>
        <taxon>Embryophyta</taxon>
        <taxon>Tracheophyta</taxon>
        <taxon>Spermatophyta</taxon>
        <taxon>Magnoliopsida</taxon>
        <taxon>eudicotyledons</taxon>
        <taxon>Gunneridae</taxon>
        <taxon>Pentapetalae</taxon>
        <taxon>asterids</taxon>
        <taxon>lamiids</taxon>
        <taxon>Lamiales</taxon>
        <taxon>Gesneriaceae</taxon>
        <taxon>Didymocarpoideae</taxon>
        <taxon>Trichosporeae</taxon>
        <taxon>Loxocarpinae</taxon>
        <taxon>Dorcoceras</taxon>
    </lineage>
</organism>
<keyword evidence="3" id="KW-1185">Reference proteome</keyword>
<name>A0A2Z7D7S8_9LAMI</name>
<evidence type="ECO:0000256" key="1">
    <source>
        <dbReference type="SAM" id="MobiDB-lite"/>
    </source>
</evidence>
<dbReference type="EMBL" id="KQ988493">
    <property type="protein sequence ID" value="KZV55599.1"/>
    <property type="molecule type" value="Genomic_DNA"/>
</dbReference>
<evidence type="ECO:0000313" key="2">
    <source>
        <dbReference type="EMBL" id="KZV55599.1"/>
    </source>
</evidence>
<dbReference type="Proteomes" id="UP000250235">
    <property type="component" value="Unassembled WGS sequence"/>
</dbReference>
<reference evidence="2 3" key="1">
    <citation type="journal article" date="2015" name="Proc. Natl. Acad. Sci. U.S.A.">
        <title>The resurrection genome of Boea hygrometrica: A blueprint for survival of dehydration.</title>
        <authorList>
            <person name="Xiao L."/>
            <person name="Yang G."/>
            <person name="Zhang L."/>
            <person name="Yang X."/>
            <person name="Zhao S."/>
            <person name="Ji Z."/>
            <person name="Zhou Q."/>
            <person name="Hu M."/>
            <person name="Wang Y."/>
            <person name="Chen M."/>
            <person name="Xu Y."/>
            <person name="Jin H."/>
            <person name="Xiao X."/>
            <person name="Hu G."/>
            <person name="Bao F."/>
            <person name="Hu Y."/>
            <person name="Wan P."/>
            <person name="Li L."/>
            <person name="Deng X."/>
            <person name="Kuang T."/>
            <person name="Xiang C."/>
            <person name="Zhu J.K."/>
            <person name="Oliver M.J."/>
            <person name="He Y."/>
        </authorList>
    </citation>
    <scope>NUCLEOTIDE SEQUENCE [LARGE SCALE GENOMIC DNA]</scope>
    <source>
        <strain evidence="3">cv. XS01</strain>
    </source>
</reference>
<protein>
    <submittedName>
        <fullName evidence="2">Uncharacterized protein</fullName>
    </submittedName>
</protein>
<accession>A0A2Z7D7S8</accession>
<dbReference type="AlphaFoldDB" id="A0A2Z7D7S8"/>
<feature type="compositionally biased region" description="Gly residues" evidence="1">
    <location>
        <begin position="132"/>
        <end position="143"/>
    </location>
</feature>
<proteinExistence type="predicted"/>
<sequence length="164" mass="17763">MYCPKSISLSQIIATQKKDSRRLGDSQSDVLSKINKLEKGLLDTLNQQEQAHQNFRAQAQENYNNLSTQLGFPVDYINRGGDAKKGEGGSSRPQPPPDDQSRPSGGNSARRGSGGDMRRGDRSGSSKKQRSSGGGGSGSGGVTYGPYLPPKRDAKYWILGERQF</sequence>